<accession>A0A8S5RIG9</accession>
<evidence type="ECO:0000313" key="1">
    <source>
        <dbReference type="EMBL" id="DAE30764.1"/>
    </source>
</evidence>
<protein>
    <submittedName>
        <fullName evidence="1">Uncharacterized protein</fullName>
    </submittedName>
</protein>
<dbReference type="EMBL" id="BK059105">
    <property type="protein sequence ID" value="DAE30764.1"/>
    <property type="molecule type" value="Genomic_DNA"/>
</dbReference>
<name>A0A8S5RIG9_9VIRU</name>
<reference evidence="1" key="1">
    <citation type="journal article" date="2021" name="Proc. Natl. Acad. Sci. U.S.A.">
        <title>A Catalog of Tens of Thousands of Viruses from Human Metagenomes Reveals Hidden Associations with Chronic Diseases.</title>
        <authorList>
            <person name="Tisza M.J."/>
            <person name="Buck C.B."/>
        </authorList>
    </citation>
    <scope>NUCLEOTIDE SEQUENCE</scope>
    <source>
        <strain evidence="1">CtML55</strain>
    </source>
</reference>
<organism evidence="1">
    <name type="scientific">virus sp. ctML55</name>
    <dbReference type="NCBI Taxonomy" id="2827627"/>
    <lineage>
        <taxon>Viruses</taxon>
    </lineage>
</organism>
<proteinExistence type="predicted"/>
<sequence length="286" mass="32536">MAKKVNEVQDGDLKSNIVVLRSVFGKVGQKYYIQPQKDARGRYADCVKRVNSQGDIILTPEEIENESKGLAAYIPETELFVIEDGKTFNLDDVYDRAVWEAIKNCDLIAPDRFAKNEKGDYLIDGTVDPRSKRPRYGTAELYVDRPGFEAQRRVTRRKLIVEASNYIMNDERGYEGRLLVAKVLGRDMKNQPNADVEDYLLSIAEKTPEKIINCYTGGDIQLRMLFIEAREKGVIVKKDGLFVYGEDGKVALGATDNAVIEWMKLSRNSKTLALIRKDTYQDVFED</sequence>